<dbReference type="PROSITE" id="PS50003">
    <property type="entry name" value="PH_DOMAIN"/>
    <property type="match status" value="1"/>
</dbReference>
<dbReference type="CDD" id="cd08204">
    <property type="entry name" value="ArfGap"/>
    <property type="match status" value="1"/>
</dbReference>
<dbReference type="PRINTS" id="PR00405">
    <property type="entry name" value="REVINTRACTNG"/>
</dbReference>
<dbReference type="InterPro" id="IPR036770">
    <property type="entry name" value="Ankyrin_rpt-contain_sf"/>
</dbReference>
<dbReference type="SUPFAM" id="SSF48403">
    <property type="entry name" value="Ankyrin repeat"/>
    <property type="match status" value="1"/>
</dbReference>
<accession>A0A1I8I628</accession>
<dbReference type="PROSITE" id="PS50115">
    <property type="entry name" value="ARFGAP"/>
    <property type="match status" value="1"/>
</dbReference>
<dbReference type="WBParaSite" id="maker-uti_cns_0010300-snap-gene-0.5-mRNA-1">
    <property type="protein sequence ID" value="maker-uti_cns_0010300-snap-gene-0.5-mRNA-1"/>
    <property type="gene ID" value="maker-uti_cns_0010300-snap-gene-0.5"/>
</dbReference>
<dbReference type="FunFam" id="1.10.220.150:FF:000009">
    <property type="entry name" value="stromal membrane-associated protein 1 isoform X1"/>
    <property type="match status" value="1"/>
</dbReference>
<feature type="region of interest" description="Disordered" evidence="6">
    <location>
        <begin position="1259"/>
        <end position="1287"/>
    </location>
</feature>
<dbReference type="InterPro" id="IPR011993">
    <property type="entry name" value="PH-like_dom_sf"/>
</dbReference>
<feature type="domain" description="Arf-GAP" evidence="9">
    <location>
        <begin position="179"/>
        <end position="302"/>
    </location>
</feature>
<protein>
    <submittedName>
        <fullName evidence="11">Arf-GAP with coiled-coil, ANK repeat and PH domain-containing protein 2</fullName>
    </submittedName>
</protein>
<dbReference type="SMART" id="SM00233">
    <property type="entry name" value="PH"/>
    <property type="match status" value="1"/>
</dbReference>
<keyword evidence="7" id="KW-0472">Membrane</keyword>
<evidence type="ECO:0000256" key="6">
    <source>
        <dbReference type="SAM" id="MobiDB-lite"/>
    </source>
</evidence>
<dbReference type="Pfam" id="PF01412">
    <property type="entry name" value="ArfGap"/>
    <property type="match status" value="1"/>
</dbReference>
<keyword evidence="4" id="KW-0862">Zinc</keyword>
<evidence type="ECO:0000256" key="2">
    <source>
        <dbReference type="ARBA" id="ARBA00022723"/>
    </source>
</evidence>
<feature type="transmembrane region" description="Helical" evidence="7">
    <location>
        <begin position="1155"/>
        <end position="1178"/>
    </location>
</feature>
<keyword evidence="7" id="KW-1133">Transmembrane helix</keyword>
<proteinExistence type="predicted"/>
<dbReference type="InterPro" id="IPR038508">
    <property type="entry name" value="ArfGAP_dom_sf"/>
</dbReference>
<feature type="compositionally biased region" description="Basic and acidic residues" evidence="6">
    <location>
        <begin position="1340"/>
        <end position="1350"/>
    </location>
</feature>
<sequence length="2033" mass="217850">TTFPPQETPASPTGRNLEGYLFRKAHKKFKPWVRRWFFIKDNRLYYCKKTDASDVTCLEDDLRICTAKSRPQDDRRYVLELIAPERTHLLQAENPADLLLWCTALQSGWQHHRSNTLTSASTPGSASEGLQSLSESGNASASVNSSSTGSSNQPTHQASAFDAAAAAAERAGQLEAQHQDAVRLIQSVPGNSVCCDCGADKPRWSCVNRGILVCIDCSGVHRSLGVHVSKVKSLTLDTWEPFTLRLMLALGNAKVNAIQEHSRPDSQPRLGPTADPARRKEFITDKWLHRRYLRPLPDGLEPDAALASAAAADADLTGMLAALAHGASVNRLDSANRTPLIACARAGSVAGCELLLLNGARVDLPDAEGKTALHHACELQLTRCVFHLLRRRASQRLPDSAGDTAFDLAMRSVNADSVTLLRLAQLNELGAAEAFNGAASGGSSGGGGEDLQMCHEQLCTDHVTHSYKSTLIASHHLHVVAGGAKSAQIQLEPLDHECGAPELVQSQLVIEHQGEHDKHHHYGRDDGGGRDGCRLGDGVCSTTTTRNSRMPKPVLNIQDVSMSTSTMYLASFSLTLSRLGSRQVLIIKASMWTAISSAAELANSTSSQLGTAAAGDDEVEELLPDEISSSTMATMAKPDRRADVRLLAFSFARLSCRRRQESTSFTVRGLPRYRCPPSPATAVEAAAASRDARSSSTSGSFRCAGLGSAKVPAHPIGRPKKSNDQLPVALPAKICRRCLCILRRGVSHCCTITQRRENLCTEYSVDQRGAEMHAAKVIKRKAVDAHGAAPIQLATRGRNLTLSLLAPSQAKNSAAFYDSPISASEMSCFQQALSLSRRQTRTAAQFFRKWKGRKSIEAGLESKLQQLDSSLSEYFSVTDAEFEISGGQKKRCSVVFCRDPAGLIDYMLQHRRAPFGSEFVAKVGMDSGGDFLKICLSLIVDTSTDASDFETQAADVCSSHFAEGGVKRLMLLGIVQGAARQHRGSLQLGAANFKNCVHDPLTDLPDDTEVLTIVPPMELHLMLGITNRLLEELDTRLQATNDCSAYADLGISTTPKVHALIDHVVPFLSSADNREARHGLGFWSEQAGEAVHRDFNSLWCRSYKVLGAHVSAGFVDAAAINAVGVKQAIGDRVVAPRRGGGGGGRCGGLAVLNSAALLLVAAAACFVIIVVVFGRLVVIVTTAALLVAPAAASSSARVVVISSELLLPLSRMSMRSSRSSVSSGTMPALPPPALPAADQRGLGRGVWIRDIRDSGRSVALPRLPRRGESDGDAEPPRRPPLARLVTPPRSSAFSSARLLNWARWRRTRLPCVSSRLHEGRFSHDTCGVRASRSSSTRLVSAEDKPSERRSSLAKLPRLTRAALNFVVDQRHIAVTRRQRGHDPGADRGANGQLDQPGEQNVAKNRPAHAFPAAKEADAANLQYFAIRVPSVQQTVQAVQASVQAVQQSLSRQEDGHSFAPPHQNIGKKAPSTFLKHNVPHKRINPAKLFAGQKFLLAPKISRVRLKEAAELEVPAVLGLHRGPHQAWTERQHLNGINIPLAEAVGHLHSEHLVAVDLGEEQVGCDFTRLDWESTAHAVPRLRRFAAVRLGCGLQNRTAISTTQPPMPGDALNIVESELILVGQLNKELAQFELLLAQHHKIDVVVPRDDAEVTARAQQAADMLKHESRATGRPPRSFSVGAASTGNASKVNGRPDAGVSQPDVGRPGQIQQVSWLKAETVQQPVRVGWSATIQPLLQAGVLELGSFGVQAKKSKLVKLGISLTQAGLRLGEEVAEDKQPALRLLQLAAGGLGRLPAVPTPHSPAGPELASADSALPQAGGAGPGRGRRFSRPFVGESAGGLGLFEQFGSLPLPLGALVQQAALKFVDSLKNFRPAETPGVLGFGLQTAQPDQAGQEAAVPLGVQLPAVALLGRADDGGVKEIGWSQAEALRQRLTAGGRRLAVQVRPGGHVAALRTLGQGEHGQGGQEQLGVRLAVPAEHRWGRPELQAVAAGTASGRAQGAPPLAWQRQLSMPMRQRPLLLLQLTKPELAAS</sequence>
<feature type="compositionally biased region" description="Basic and acidic residues" evidence="6">
    <location>
        <begin position="1265"/>
        <end position="1277"/>
    </location>
</feature>
<dbReference type="GO" id="GO:0008270">
    <property type="term" value="F:zinc ion binding"/>
    <property type="evidence" value="ECO:0007669"/>
    <property type="project" value="UniProtKB-KW"/>
</dbReference>
<dbReference type="Gene3D" id="1.25.40.20">
    <property type="entry name" value="Ankyrin repeat-containing domain"/>
    <property type="match status" value="1"/>
</dbReference>
<evidence type="ECO:0000256" key="4">
    <source>
        <dbReference type="ARBA" id="ARBA00022833"/>
    </source>
</evidence>
<dbReference type="FunFam" id="2.30.29.30:FF:000384">
    <property type="entry name" value="Uncharacterized protein, isoform A"/>
    <property type="match status" value="1"/>
</dbReference>
<feature type="region of interest" description="Disordered" evidence="6">
    <location>
        <begin position="1218"/>
        <end position="1237"/>
    </location>
</feature>
<dbReference type="Gene3D" id="1.10.220.150">
    <property type="entry name" value="Arf GTPase activating protein"/>
    <property type="match status" value="1"/>
</dbReference>
<feature type="transmembrane region" description="Helical" evidence="7">
    <location>
        <begin position="1185"/>
        <end position="1207"/>
    </location>
</feature>
<feature type="domain" description="PH" evidence="8">
    <location>
        <begin position="14"/>
        <end position="110"/>
    </location>
</feature>
<feature type="region of interest" description="Disordered" evidence="6">
    <location>
        <begin position="1796"/>
        <end position="1831"/>
    </location>
</feature>
<feature type="region of interest" description="Disordered" evidence="6">
    <location>
        <begin position="114"/>
        <end position="164"/>
    </location>
</feature>
<evidence type="ECO:0000313" key="11">
    <source>
        <dbReference type="WBParaSite" id="maker-uti_cns_0010300-snap-gene-0.5-mRNA-1"/>
    </source>
</evidence>
<keyword evidence="1" id="KW-0343">GTPase activation</keyword>
<evidence type="ECO:0000256" key="7">
    <source>
        <dbReference type="SAM" id="Phobius"/>
    </source>
</evidence>
<dbReference type="InterPro" id="IPR001849">
    <property type="entry name" value="PH_domain"/>
</dbReference>
<dbReference type="Gene3D" id="2.30.29.30">
    <property type="entry name" value="Pleckstrin-homology domain (PH domain)/Phosphotyrosine-binding domain (PTB)"/>
    <property type="match status" value="1"/>
</dbReference>
<feature type="region of interest" description="Disordered" evidence="6">
    <location>
        <begin position="1657"/>
        <end position="1704"/>
    </location>
</feature>
<reference evidence="11" key="1">
    <citation type="submission" date="2016-11" db="UniProtKB">
        <authorList>
            <consortium name="WormBaseParasite"/>
        </authorList>
    </citation>
    <scope>IDENTIFICATION</scope>
</reference>
<dbReference type="InterPro" id="IPR002110">
    <property type="entry name" value="Ankyrin_rpt"/>
</dbReference>
<evidence type="ECO:0000313" key="10">
    <source>
        <dbReference type="Proteomes" id="UP000095280"/>
    </source>
</evidence>
<dbReference type="InterPro" id="IPR037278">
    <property type="entry name" value="ARFGAP/RecO"/>
</dbReference>
<dbReference type="SUPFAM" id="SSF50729">
    <property type="entry name" value="PH domain-like"/>
    <property type="match status" value="1"/>
</dbReference>
<dbReference type="InterPro" id="IPR001164">
    <property type="entry name" value="ArfGAP_dom"/>
</dbReference>
<feature type="region of interest" description="Disordered" evidence="6">
    <location>
        <begin position="1375"/>
        <end position="1401"/>
    </location>
</feature>
<name>A0A1I8I628_9PLAT</name>
<keyword evidence="7" id="KW-0812">Transmembrane</keyword>
<feature type="compositionally biased region" description="Polar residues" evidence="6">
    <location>
        <begin position="114"/>
        <end position="133"/>
    </location>
</feature>
<keyword evidence="3 5" id="KW-0863">Zinc-finger</keyword>
<dbReference type="CDD" id="cd13250">
    <property type="entry name" value="PH_ACAP"/>
    <property type="match status" value="1"/>
</dbReference>
<dbReference type="Pfam" id="PF00169">
    <property type="entry name" value="PH"/>
    <property type="match status" value="1"/>
</dbReference>
<evidence type="ECO:0000256" key="5">
    <source>
        <dbReference type="PROSITE-ProRule" id="PRU00288"/>
    </source>
</evidence>
<feature type="compositionally biased region" description="Low complexity" evidence="6">
    <location>
        <begin position="134"/>
        <end position="164"/>
    </location>
</feature>
<evidence type="ECO:0000256" key="3">
    <source>
        <dbReference type="ARBA" id="ARBA00022771"/>
    </source>
</evidence>
<evidence type="ECO:0000256" key="1">
    <source>
        <dbReference type="ARBA" id="ARBA00022468"/>
    </source>
</evidence>
<feature type="region of interest" description="Disordered" evidence="6">
    <location>
        <begin position="1332"/>
        <end position="1351"/>
    </location>
</feature>
<dbReference type="SUPFAM" id="SSF57863">
    <property type="entry name" value="ArfGap/RecO-like zinc finger"/>
    <property type="match status" value="1"/>
</dbReference>
<keyword evidence="2" id="KW-0479">Metal-binding</keyword>
<dbReference type="InterPro" id="IPR045258">
    <property type="entry name" value="ACAP1/2/3-like"/>
</dbReference>
<dbReference type="PANTHER" id="PTHR23180:SF399">
    <property type="entry name" value="BLOWN FUSE, ISOFORM A-RELATED"/>
    <property type="match status" value="1"/>
</dbReference>
<dbReference type="SMART" id="SM00248">
    <property type="entry name" value="ANK"/>
    <property type="match status" value="3"/>
</dbReference>
<dbReference type="Proteomes" id="UP000095280">
    <property type="component" value="Unplaced"/>
</dbReference>
<organism evidence="10 11">
    <name type="scientific">Macrostomum lignano</name>
    <dbReference type="NCBI Taxonomy" id="282301"/>
    <lineage>
        <taxon>Eukaryota</taxon>
        <taxon>Metazoa</taxon>
        <taxon>Spiralia</taxon>
        <taxon>Lophotrochozoa</taxon>
        <taxon>Platyhelminthes</taxon>
        <taxon>Rhabditophora</taxon>
        <taxon>Macrostomorpha</taxon>
        <taxon>Macrostomida</taxon>
        <taxon>Macrostomidae</taxon>
        <taxon>Macrostomum</taxon>
    </lineage>
</organism>
<evidence type="ECO:0000259" key="8">
    <source>
        <dbReference type="PROSITE" id="PS50003"/>
    </source>
</evidence>
<evidence type="ECO:0000259" key="9">
    <source>
        <dbReference type="PROSITE" id="PS50115"/>
    </source>
</evidence>
<dbReference type="PANTHER" id="PTHR23180">
    <property type="entry name" value="CENTAURIN/ARF"/>
    <property type="match status" value="1"/>
</dbReference>
<keyword evidence="10" id="KW-1185">Reference proteome</keyword>
<dbReference type="SMART" id="SM00105">
    <property type="entry name" value="ArfGap"/>
    <property type="match status" value="1"/>
</dbReference>
<dbReference type="GO" id="GO:0005096">
    <property type="term" value="F:GTPase activator activity"/>
    <property type="evidence" value="ECO:0007669"/>
    <property type="project" value="UniProtKB-KW"/>
</dbReference>